<protein>
    <submittedName>
        <fullName evidence="1">Uncharacterized protein</fullName>
    </submittedName>
</protein>
<dbReference type="EMBL" id="BK015743">
    <property type="protein sequence ID" value="DAE22955.1"/>
    <property type="molecule type" value="Genomic_DNA"/>
</dbReference>
<accession>A0A8S5QVR5</accession>
<sequence>MTYNVLEFFDSQLKRVHKFATYEEAEKFHEEMHKKTKSTYFIRYKMDLNNVF</sequence>
<evidence type="ECO:0000313" key="1">
    <source>
        <dbReference type="EMBL" id="DAE22955.1"/>
    </source>
</evidence>
<organism evidence="1">
    <name type="scientific">Siphoviridae sp. ctzSN25</name>
    <dbReference type="NCBI Taxonomy" id="2826529"/>
    <lineage>
        <taxon>Viruses</taxon>
        <taxon>Duplodnaviria</taxon>
        <taxon>Heunggongvirae</taxon>
        <taxon>Uroviricota</taxon>
        <taxon>Caudoviricetes</taxon>
    </lineage>
</organism>
<reference evidence="1" key="1">
    <citation type="journal article" date="2021" name="Proc. Natl. Acad. Sci. U.S.A.">
        <title>A Catalog of Tens of Thousands of Viruses from Human Metagenomes Reveals Hidden Associations with Chronic Diseases.</title>
        <authorList>
            <person name="Tisza M.J."/>
            <person name="Buck C.B."/>
        </authorList>
    </citation>
    <scope>NUCLEOTIDE SEQUENCE</scope>
    <source>
        <strain evidence="1">CtzSN25</strain>
    </source>
</reference>
<name>A0A8S5QVR5_9CAUD</name>
<proteinExistence type="predicted"/>